<evidence type="ECO:0008006" key="5">
    <source>
        <dbReference type="Google" id="ProtNLM"/>
    </source>
</evidence>
<dbReference type="Proteomes" id="UP000197470">
    <property type="component" value="Unassembled WGS sequence"/>
</dbReference>
<dbReference type="EMBL" id="NIRN01000001">
    <property type="protein sequence ID" value="PHI06960.1"/>
    <property type="molecule type" value="Genomic_DNA"/>
</dbReference>
<dbReference type="EMBL" id="NHRT01000001">
    <property type="protein sequence ID" value="OWP25718.1"/>
    <property type="molecule type" value="Genomic_DNA"/>
</dbReference>
<gene>
    <name evidence="1" type="ORF">CA839_07295</name>
    <name evidence="2" type="ORF">CBG54_07930</name>
</gene>
<proteinExistence type="predicted"/>
<sequence length="78" mass="8882">MNEVILEAFNELVHLELLTDSEFAANVNFLSLRNLVSNELFFYYILFLNDIASNKCFLSISCFPSKSAIVLAIFKILS</sequence>
<comment type="caution">
    <text evidence="1">The sequence shown here is derived from an EMBL/GenBank/DDBJ whole genome shotgun (WGS) entry which is preliminary data.</text>
</comment>
<reference evidence="2 4" key="2">
    <citation type="submission" date="2017-06" db="EMBL/GenBank/DDBJ databases">
        <title>Draft genome sequence of Fusobacterium nucleatum subsp. polymorphum KCOM 1271 (=ChDC F305).</title>
        <authorList>
            <person name="Kook J.-K."/>
            <person name="Park S.-N."/>
            <person name="Lim Y.K."/>
            <person name="Roh H."/>
        </authorList>
    </citation>
    <scope>NUCLEOTIDE SEQUENCE [LARGE SCALE GENOMIC DNA]</scope>
    <source>
        <strain evidence="2">KCOM 1271</strain>
        <strain evidence="4">KCOM 1271 (ChDC F305)</strain>
    </source>
</reference>
<name>A0A246EGH0_FUSNP</name>
<accession>A0A246EGH0</accession>
<organism evidence="1 3">
    <name type="scientific">Fusobacterium nucleatum subsp. polymorphum</name>
    <name type="common">Fusobacterium polymorphum</name>
    <dbReference type="NCBI Taxonomy" id="76857"/>
    <lineage>
        <taxon>Bacteria</taxon>
        <taxon>Fusobacteriati</taxon>
        <taxon>Fusobacteriota</taxon>
        <taxon>Fusobacteriia</taxon>
        <taxon>Fusobacteriales</taxon>
        <taxon>Fusobacteriaceae</taxon>
        <taxon>Fusobacterium</taxon>
    </lineage>
</organism>
<evidence type="ECO:0000313" key="3">
    <source>
        <dbReference type="Proteomes" id="UP000197470"/>
    </source>
</evidence>
<protein>
    <recommendedName>
        <fullName evidence="5">Riboflavin synthase subunit alpha</fullName>
    </recommendedName>
</protein>
<dbReference type="AlphaFoldDB" id="A0A246EGH0"/>
<evidence type="ECO:0000313" key="4">
    <source>
        <dbReference type="Proteomes" id="UP000224182"/>
    </source>
</evidence>
<dbReference type="Proteomes" id="UP000224182">
    <property type="component" value="Unassembled WGS sequence"/>
</dbReference>
<evidence type="ECO:0000313" key="2">
    <source>
        <dbReference type="EMBL" id="PHI06960.1"/>
    </source>
</evidence>
<evidence type="ECO:0000313" key="1">
    <source>
        <dbReference type="EMBL" id="OWP25718.1"/>
    </source>
</evidence>
<reference evidence="1 3" key="1">
    <citation type="submission" date="2017-05" db="EMBL/GenBank/DDBJ databases">
        <title>Genome sequencing of Fusobacterium nucleatum subsp. polymorphum KCOM 1001 (=ChDC F119).</title>
        <authorList>
            <person name="Kook J.-K."/>
            <person name="Park S.-N."/>
            <person name="Lim Y.K."/>
            <person name="Roh H."/>
        </authorList>
    </citation>
    <scope>NUCLEOTIDE SEQUENCE [LARGE SCALE GENOMIC DNA]</scope>
    <source>
        <strain evidence="1 3">KCOM 1001</strain>
    </source>
</reference>